<keyword evidence="2" id="KW-1133">Transmembrane helix</keyword>
<organism evidence="3 4">
    <name type="scientific">Parafrankia soli</name>
    <dbReference type="NCBI Taxonomy" id="2599596"/>
    <lineage>
        <taxon>Bacteria</taxon>
        <taxon>Bacillati</taxon>
        <taxon>Actinomycetota</taxon>
        <taxon>Actinomycetes</taxon>
        <taxon>Frankiales</taxon>
        <taxon>Frankiaceae</taxon>
        <taxon>Parafrankia</taxon>
    </lineage>
</organism>
<evidence type="ECO:0000256" key="1">
    <source>
        <dbReference type="SAM" id="Coils"/>
    </source>
</evidence>
<keyword evidence="1" id="KW-0175">Coiled coil</keyword>
<feature type="transmembrane region" description="Helical" evidence="2">
    <location>
        <begin position="85"/>
        <end position="104"/>
    </location>
</feature>
<evidence type="ECO:0000313" key="4">
    <source>
        <dbReference type="Proteomes" id="UP000179769"/>
    </source>
</evidence>
<reference evidence="4" key="1">
    <citation type="submission" date="2016-07" db="EMBL/GenBank/DDBJ databases">
        <title>Frankia sp. NRRL B-16219 Genome sequencing.</title>
        <authorList>
            <person name="Ghodhbane-Gtari F."/>
            <person name="Swanson E."/>
            <person name="Gueddou A."/>
            <person name="Louati M."/>
            <person name="Nouioui I."/>
            <person name="Hezbri K."/>
            <person name="Abebe-Akele F."/>
            <person name="Simpson S."/>
            <person name="Morris K."/>
            <person name="Thomas K."/>
            <person name="Gtari M."/>
            <person name="Tisa L.S."/>
        </authorList>
    </citation>
    <scope>NUCLEOTIDE SEQUENCE [LARGE SCALE GENOMIC DNA]</scope>
    <source>
        <strain evidence="4">NRRL B-16219</strain>
    </source>
</reference>
<protein>
    <submittedName>
        <fullName evidence="3">Uncharacterized protein</fullName>
    </submittedName>
</protein>
<dbReference type="EMBL" id="MAXA01000047">
    <property type="protein sequence ID" value="OHV42206.1"/>
    <property type="molecule type" value="Genomic_DNA"/>
</dbReference>
<keyword evidence="4" id="KW-1185">Reference proteome</keyword>
<keyword evidence="2" id="KW-0472">Membrane</keyword>
<proteinExistence type="predicted"/>
<name>A0A1S1R8F7_9ACTN</name>
<dbReference type="RefSeq" id="WP_071060226.1">
    <property type="nucleotide sequence ID" value="NZ_MAXA01000047.1"/>
</dbReference>
<dbReference type="AlphaFoldDB" id="A0A1S1R8F7"/>
<evidence type="ECO:0000313" key="3">
    <source>
        <dbReference type="EMBL" id="OHV42206.1"/>
    </source>
</evidence>
<gene>
    <name evidence="3" type="ORF">BBK14_11330</name>
</gene>
<comment type="caution">
    <text evidence="3">The sequence shown here is derived from an EMBL/GenBank/DDBJ whole genome shotgun (WGS) entry which is preliminary data.</text>
</comment>
<evidence type="ECO:0000256" key="2">
    <source>
        <dbReference type="SAM" id="Phobius"/>
    </source>
</evidence>
<sequence>MTTPTLTRPRTAEDRADDCLDEVTRLRAAHTHACQDAAAYAAERDDLRRRLDAAQSLARRWEDLARLHAARPTLWARTRRALDRVGTAAGIALGALAVVVGIAARSGT</sequence>
<dbReference type="Proteomes" id="UP000179769">
    <property type="component" value="Unassembled WGS sequence"/>
</dbReference>
<keyword evidence="2" id="KW-0812">Transmembrane</keyword>
<accession>A0A1S1R8F7</accession>
<feature type="coiled-coil region" evidence="1">
    <location>
        <begin position="37"/>
        <end position="64"/>
    </location>
</feature>